<accession>A0A512B1L1</accession>
<evidence type="ECO:0000313" key="1">
    <source>
        <dbReference type="EMBL" id="GEO05843.1"/>
    </source>
</evidence>
<proteinExistence type="predicted"/>
<dbReference type="Proteomes" id="UP000321532">
    <property type="component" value="Unassembled WGS sequence"/>
</dbReference>
<keyword evidence="2" id="KW-1185">Reference proteome</keyword>
<name>A0A512B1L1_9BACT</name>
<reference evidence="1 2" key="1">
    <citation type="submission" date="2019-07" db="EMBL/GenBank/DDBJ databases">
        <title>Whole genome shotgun sequence of Adhaeribacter aerolatus NBRC 106133.</title>
        <authorList>
            <person name="Hosoyama A."/>
            <person name="Uohara A."/>
            <person name="Ohji S."/>
            <person name="Ichikawa N."/>
        </authorList>
    </citation>
    <scope>NUCLEOTIDE SEQUENCE [LARGE SCALE GENOMIC DNA]</scope>
    <source>
        <strain evidence="1 2">NBRC 106133</strain>
    </source>
</reference>
<dbReference type="EMBL" id="BJYS01000027">
    <property type="protein sequence ID" value="GEO05843.1"/>
    <property type="molecule type" value="Genomic_DNA"/>
</dbReference>
<evidence type="ECO:0000313" key="2">
    <source>
        <dbReference type="Proteomes" id="UP000321532"/>
    </source>
</evidence>
<dbReference type="AlphaFoldDB" id="A0A512B1L1"/>
<protein>
    <submittedName>
        <fullName evidence="1">Uncharacterized protein</fullName>
    </submittedName>
</protein>
<organism evidence="1 2">
    <name type="scientific">Adhaeribacter aerolatus</name>
    <dbReference type="NCBI Taxonomy" id="670289"/>
    <lineage>
        <taxon>Bacteria</taxon>
        <taxon>Pseudomonadati</taxon>
        <taxon>Bacteroidota</taxon>
        <taxon>Cytophagia</taxon>
        <taxon>Cytophagales</taxon>
        <taxon>Hymenobacteraceae</taxon>
        <taxon>Adhaeribacter</taxon>
    </lineage>
</organism>
<gene>
    <name evidence="1" type="ORF">AAE02nite_35070</name>
</gene>
<sequence length="97" mass="11197">MEHMTYVTVEKEQIPALKFRNTDVLTNLHERKQRMHHVSRATVLGNGYHGKVEIFFETADGEPKRVVTTIWDCDQEHLILKSGACIPLRAVTGIEFY</sequence>
<comment type="caution">
    <text evidence="1">The sequence shown here is derived from an EMBL/GenBank/DDBJ whole genome shotgun (WGS) entry which is preliminary data.</text>
</comment>